<keyword evidence="3" id="KW-1185">Reference proteome</keyword>
<dbReference type="AlphaFoldDB" id="U6F6M7"/>
<protein>
    <recommendedName>
        <fullName evidence="1">Glycosyl transferase family 1 domain-containing protein</fullName>
    </recommendedName>
</protein>
<proteinExistence type="predicted"/>
<dbReference type="GO" id="GO:0016757">
    <property type="term" value="F:glycosyltransferase activity"/>
    <property type="evidence" value="ECO:0007669"/>
    <property type="project" value="InterPro"/>
</dbReference>
<sequence>MYGSIDPKIKDRLLNLANVSTRERVVFKGFYTNVWSHIKEADALVLTSKYEGLGMVLIEAAARGISLISSIAQ</sequence>
<dbReference type="Proteomes" id="UP000017248">
    <property type="component" value="Unassembled WGS sequence"/>
</dbReference>
<dbReference type="EMBL" id="CBUK010000060">
    <property type="protein sequence ID" value="CDI58260.1"/>
    <property type="molecule type" value="Genomic_DNA"/>
</dbReference>
<dbReference type="Pfam" id="PF00534">
    <property type="entry name" value="Glycos_transf_1"/>
    <property type="match status" value="1"/>
</dbReference>
<gene>
    <name evidence="2" type="ORF">LHCIRMBIA951_01212</name>
</gene>
<evidence type="ECO:0000313" key="3">
    <source>
        <dbReference type="Proteomes" id="UP000017248"/>
    </source>
</evidence>
<dbReference type="SUPFAM" id="SSF53756">
    <property type="entry name" value="UDP-Glycosyltransferase/glycogen phosphorylase"/>
    <property type="match status" value="1"/>
</dbReference>
<accession>U6F6M7</accession>
<dbReference type="Gene3D" id="3.40.50.2000">
    <property type="entry name" value="Glycogen Phosphorylase B"/>
    <property type="match status" value="1"/>
</dbReference>
<evidence type="ECO:0000259" key="1">
    <source>
        <dbReference type="Pfam" id="PF00534"/>
    </source>
</evidence>
<feature type="domain" description="Glycosyl transferase family 1" evidence="1">
    <location>
        <begin position="15"/>
        <end position="70"/>
    </location>
</feature>
<comment type="caution">
    <text evidence="2">The sequence shown here is derived from an EMBL/GenBank/DDBJ whole genome shotgun (WGS) entry which is preliminary data.</text>
</comment>
<name>U6F6M7_LACHE</name>
<organism evidence="2 3">
    <name type="scientific">Lactobacillus helveticus CIRM-BIA 951</name>
    <dbReference type="NCBI Taxonomy" id="1226334"/>
    <lineage>
        <taxon>Bacteria</taxon>
        <taxon>Bacillati</taxon>
        <taxon>Bacillota</taxon>
        <taxon>Bacilli</taxon>
        <taxon>Lactobacillales</taxon>
        <taxon>Lactobacillaceae</taxon>
        <taxon>Lactobacillus</taxon>
    </lineage>
</organism>
<dbReference type="InterPro" id="IPR001296">
    <property type="entry name" value="Glyco_trans_1"/>
</dbReference>
<dbReference type="HOGENOM" id="CLU_2700073_0_0_9"/>
<dbReference type="RefSeq" id="WP_023190755.1">
    <property type="nucleotide sequence ID" value="NZ_HG530818.1"/>
</dbReference>
<evidence type="ECO:0000313" key="2">
    <source>
        <dbReference type="EMBL" id="CDI58260.1"/>
    </source>
</evidence>
<reference evidence="2" key="1">
    <citation type="submission" date="2013-09" db="EMBL/GenBank/DDBJ databases">
        <title>Draft Genome Sequence of five Lactobacillus helveticus strains CIRM-BIA 101T, 103, 104, 951 and 953 isolated from milk product.</title>
        <authorList>
            <person name="Valence F."/>
            <person name="Chuat V."/>
            <person name="Ma L."/>
            <person name="Creno S."/>
            <person name="Falentin H."/>
            <person name="Lortal S."/>
            <person name="Bizet C."/>
            <person name="Clermont D."/>
            <person name="Loux V."/>
            <person name="Bouchier C."/>
            <person name="Cousin S."/>
        </authorList>
    </citation>
    <scope>NUCLEOTIDE SEQUENCE [LARGE SCALE GENOMIC DNA]</scope>
    <source>
        <strain evidence="2">CIRM-BIA 951</strain>
    </source>
</reference>